<keyword evidence="1" id="KW-0812">Transmembrane</keyword>
<proteinExistence type="predicted"/>
<sequence length="98" mass="11545">MLFGGDGYMIFKILSILMILLGISGLFLSIREHDKNVMNKYKTMKFFLDIMMFIFYIITGLLLLFEMISGEYIVFVVVIFCILNMLIERKIKINDKEK</sequence>
<accession>A0A645B9N4</accession>
<reference evidence="2" key="1">
    <citation type="submission" date="2019-08" db="EMBL/GenBank/DDBJ databases">
        <authorList>
            <person name="Kucharzyk K."/>
            <person name="Murdoch R.W."/>
            <person name="Higgins S."/>
            <person name="Loffler F."/>
        </authorList>
    </citation>
    <scope>NUCLEOTIDE SEQUENCE</scope>
</reference>
<comment type="caution">
    <text evidence="2">The sequence shown here is derived from an EMBL/GenBank/DDBJ whole genome shotgun (WGS) entry which is preliminary data.</text>
</comment>
<evidence type="ECO:0000256" key="1">
    <source>
        <dbReference type="SAM" id="Phobius"/>
    </source>
</evidence>
<dbReference type="AlphaFoldDB" id="A0A645B9N4"/>
<feature type="transmembrane region" description="Helical" evidence="1">
    <location>
        <begin position="46"/>
        <end position="65"/>
    </location>
</feature>
<name>A0A645B9N4_9ZZZZ</name>
<feature type="transmembrane region" description="Helical" evidence="1">
    <location>
        <begin position="12"/>
        <end position="30"/>
    </location>
</feature>
<gene>
    <name evidence="2" type="ORF">SDC9_108598</name>
</gene>
<dbReference type="EMBL" id="VSSQ01018503">
    <property type="protein sequence ID" value="MPM61738.1"/>
    <property type="molecule type" value="Genomic_DNA"/>
</dbReference>
<evidence type="ECO:0000313" key="2">
    <source>
        <dbReference type="EMBL" id="MPM61738.1"/>
    </source>
</evidence>
<keyword evidence="1" id="KW-0472">Membrane</keyword>
<organism evidence="2">
    <name type="scientific">bioreactor metagenome</name>
    <dbReference type="NCBI Taxonomy" id="1076179"/>
    <lineage>
        <taxon>unclassified sequences</taxon>
        <taxon>metagenomes</taxon>
        <taxon>ecological metagenomes</taxon>
    </lineage>
</organism>
<feature type="transmembrane region" description="Helical" evidence="1">
    <location>
        <begin position="71"/>
        <end position="87"/>
    </location>
</feature>
<protein>
    <submittedName>
        <fullName evidence="2">Uncharacterized protein</fullName>
    </submittedName>
</protein>
<keyword evidence="1" id="KW-1133">Transmembrane helix</keyword>